<feature type="region of interest" description="Disordered" evidence="1">
    <location>
        <begin position="43"/>
        <end position="82"/>
    </location>
</feature>
<proteinExistence type="predicted"/>
<evidence type="ECO:0000313" key="3">
    <source>
        <dbReference type="Proteomes" id="UP000277580"/>
    </source>
</evidence>
<protein>
    <submittedName>
        <fullName evidence="2">Uncharacterized protein</fullName>
    </submittedName>
</protein>
<gene>
    <name evidence="2" type="ORF">P167DRAFT_531931</name>
</gene>
<accession>A0A3N4L2D7</accession>
<keyword evidence="3" id="KW-1185">Reference proteome</keyword>
<dbReference type="AlphaFoldDB" id="A0A3N4L2D7"/>
<dbReference type="Proteomes" id="UP000277580">
    <property type="component" value="Unassembled WGS sequence"/>
</dbReference>
<dbReference type="InParanoid" id="A0A3N4L2D7"/>
<sequence length="82" mass="9067">MEELLFRGLLNKSPKKFSFWYSDPLEILILVLAAYPPACGGQPSHLPVVKTRTTSDRGGGDEAGKRNQRAGSRFHGTRPLDL</sequence>
<evidence type="ECO:0000313" key="2">
    <source>
        <dbReference type="EMBL" id="RPB16983.1"/>
    </source>
</evidence>
<dbReference type="EMBL" id="ML119107">
    <property type="protein sequence ID" value="RPB16983.1"/>
    <property type="molecule type" value="Genomic_DNA"/>
</dbReference>
<name>A0A3N4L2D7_9PEZI</name>
<reference evidence="2 3" key="1">
    <citation type="journal article" date="2018" name="Nat. Ecol. Evol.">
        <title>Pezizomycetes genomes reveal the molecular basis of ectomycorrhizal truffle lifestyle.</title>
        <authorList>
            <person name="Murat C."/>
            <person name="Payen T."/>
            <person name="Noel B."/>
            <person name="Kuo A."/>
            <person name="Morin E."/>
            <person name="Chen J."/>
            <person name="Kohler A."/>
            <person name="Krizsan K."/>
            <person name="Balestrini R."/>
            <person name="Da Silva C."/>
            <person name="Montanini B."/>
            <person name="Hainaut M."/>
            <person name="Levati E."/>
            <person name="Barry K.W."/>
            <person name="Belfiori B."/>
            <person name="Cichocki N."/>
            <person name="Clum A."/>
            <person name="Dockter R.B."/>
            <person name="Fauchery L."/>
            <person name="Guy J."/>
            <person name="Iotti M."/>
            <person name="Le Tacon F."/>
            <person name="Lindquist E.A."/>
            <person name="Lipzen A."/>
            <person name="Malagnac F."/>
            <person name="Mello A."/>
            <person name="Molinier V."/>
            <person name="Miyauchi S."/>
            <person name="Poulain J."/>
            <person name="Riccioni C."/>
            <person name="Rubini A."/>
            <person name="Sitrit Y."/>
            <person name="Splivallo R."/>
            <person name="Traeger S."/>
            <person name="Wang M."/>
            <person name="Zifcakova L."/>
            <person name="Wipf D."/>
            <person name="Zambonelli A."/>
            <person name="Paolocci F."/>
            <person name="Nowrousian M."/>
            <person name="Ottonello S."/>
            <person name="Baldrian P."/>
            <person name="Spatafora J.W."/>
            <person name="Henrissat B."/>
            <person name="Nagy L.G."/>
            <person name="Aury J.M."/>
            <person name="Wincker P."/>
            <person name="Grigoriev I.V."/>
            <person name="Bonfante P."/>
            <person name="Martin F.M."/>
        </authorList>
    </citation>
    <scope>NUCLEOTIDE SEQUENCE [LARGE SCALE GENOMIC DNA]</scope>
    <source>
        <strain evidence="2 3">CCBAS932</strain>
    </source>
</reference>
<feature type="compositionally biased region" description="Basic and acidic residues" evidence="1">
    <location>
        <begin position="53"/>
        <end position="65"/>
    </location>
</feature>
<organism evidence="2 3">
    <name type="scientific">Morchella conica CCBAS932</name>
    <dbReference type="NCBI Taxonomy" id="1392247"/>
    <lineage>
        <taxon>Eukaryota</taxon>
        <taxon>Fungi</taxon>
        <taxon>Dikarya</taxon>
        <taxon>Ascomycota</taxon>
        <taxon>Pezizomycotina</taxon>
        <taxon>Pezizomycetes</taxon>
        <taxon>Pezizales</taxon>
        <taxon>Morchellaceae</taxon>
        <taxon>Morchella</taxon>
    </lineage>
</organism>
<evidence type="ECO:0000256" key="1">
    <source>
        <dbReference type="SAM" id="MobiDB-lite"/>
    </source>
</evidence>